<dbReference type="InterPro" id="IPR025388">
    <property type="entry name" value="Alginate_export_dom"/>
</dbReference>
<reference evidence="2" key="1">
    <citation type="submission" date="2022-08" db="EMBL/GenBank/DDBJ databases">
        <title>Catabolic pathway analysis in culturable SAR92 clade bacteria reveals their overlooked roles in DMSP degradation in coastal seas.</title>
        <authorList>
            <person name="He X."/>
            <person name="Zhang X."/>
            <person name="Zhang Y."/>
        </authorList>
    </citation>
    <scope>NUCLEOTIDE SEQUENCE</scope>
    <source>
        <strain evidence="2">H455</strain>
    </source>
</reference>
<dbReference type="Proteomes" id="UP001059934">
    <property type="component" value="Chromosome"/>
</dbReference>
<feature type="domain" description="Alginate export" evidence="1">
    <location>
        <begin position="123"/>
        <end position="269"/>
    </location>
</feature>
<dbReference type="Pfam" id="PF13372">
    <property type="entry name" value="Alginate_exp"/>
    <property type="match status" value="1"/>
</dbReference>
<gene>
    <name evidence="2" type="ORF">NYF23_08815</name>
</gene>
<evidence type="ECO:0000313" key="3">
    <source>
        <dbReference type="Proteomes" id="UP001059934"/>
    </source>
</evidence>
<accession>A0ABY5TJW1</accession>
<keyword evidence="3" id="KW-1185">Reference proteome</keyword>
<evidence type="ECO:0000259" key="1">
    <source>
        <dbReference type="Pfam" id="PF13372"/>
    </source>
</evidence>
<dbReference type="EMBL" id="CP103416">
    <property type="protein sequence ID" value="UVW34128.1"/>
    <property type="molecule type" value="Genomic_DNA"/>
</dbReference>
<sequence length="420" mass="45952">MATSKHIAPTTTLTPLIAGILLASGLAVGAEGSSEHQTIASAVKGGSAKLHFRLRHEEVDVDNLSEDEARALTLRTRLNYSTGRYQGLGVSVEMDNITEIDGDNYPTSPALKNSGNFPGRAIIADPEGTEVNQAYISYKQGKTEARYGRQRINLDNQRFVGGVGFRQNEQTYDAFSIAHEITAADTNIYYAHVNNVNRIFGEDDPALSDTDSSTEILNINYSGLEAGDFIFYSYLLDQKLSDTQLDTYGLRFSGKSNGLGYQAEYATQERELPNGNEADADYIFLEGSVDLAGATFALGFENLQSDEGDFGFSTPLATGHKFQGWTDQFLLTPNEGIQDIYLSVGAKFDDIKLLAVYHDFQSDKDNLSGDDDLGSEIGFLASKKIGEYKLSLKYANYDAGDDSFNKSDTEKLWLTVSGAF</sequence>
<dbReference type="InterPro" id="IPR023614">
    <property type="entry name" value="Porin_dom_sf"/>
</dbReference>
<evidence type="ECO:0000313" key="2">
    <source>
        <dbReference type="EMBL" id="UVW34128.1"/>
    </source>
</evidence>
<organism evidence="2 3">
    <name type="scientific">SAR92 clade bacterium H455</name>
    <dbReference type="NCBI Taxonomy" id="2974818"/>
    <lineage>
        <taxon>Bacteria</taxon>
        <taxon>Pseudomonadati</taxon>
        <taxon>Pseudomonadota</taxon>
        <taxon>Gammaproteobacteria</taxon>
        <taxon>Cellvibrionales</taxon>
        <taxon>Porticoccaceae</taxon>
        <taxon>SAR92 clade</taxon>
    </lineage>
</organism>
<dbReference type="Gene3D" id="2.40.160.10">
    <property type="entry name" value="Porin"/>
    <property type="match status" value="1"/>
</dbReference>
<proteinExistence type="predicted"/>
<name>A0ABY5TJW1_9GAMM</name>
<protein>
    <submittedName>
        <fullName evidence="2">Alginate export family protein</fullName>
    </submittedName>
</protein>